<comment type="caution">
    <text evidence="6">Lacks conserved residue(s) required for the propagation of feature annotation.</text>
</comment>
<keyword evidence="8" id="KW-1185">Reference proteome</keyword>
<comment type="similarity">
    <text evidence="2 6">Belongs to the SURF1 family.</text>
</comment>
<dbReference type="PANTHER" id="PTHR23427:SF2">
    <property type="entry name" value="SURFEIT LOCUS PROTEIN 1"/>
    <property type="match status" value="1"/>
</dbReference>
<keyword evidence="5 6" id="KW-0472">Membrane</keyword>
<evidence type="ECO:0000256" key="3">
    <source>
        <dbReference type="ARBA" id="ARBA00022692"/>
    </source>
</evidence>
<accession>A0ABT5IE52</accession>
<keyword evidence="6" id="KW-1003">Cell membrane</keyword>
<name>A0ABT5IE52_9CAUL</name>
<evidence type="ECO:0000256" key="5">
    <source>
        <dbReference type="ARBA" id="ARBA00023136"/>
    </source>
</evidence>
<comment type="caution">
    <text evidence="7">The sequence shown here is derived from an EMBL/GenBank/DDBJ whole genome shotgun (WGS) entry which is preliminary data.</text>
</comment>
<sequence length="243" mass="27074">MRRFLALICVCVAVVTLSGLGIWQVQRLMWKTALIETVTARVHAAPQPLVRGPAGWPAFTAERDEYRRVRLRGHFRHDKETQVYALTDLGAGYWVMTPLETPDGTVMVNRGYVPTDKRDPATRTAGQIGGEVEVTGLVRLSQDRGWLFSQPNDPAKDQWFLRDVAQIARARQLKVPNWFVDAEATPLPGGLPQGGLTVVRFTNNHLVYAITWFSLAGGLAGISLWLSRRGRRGEMSGDEPQAK</sequence>
<evidence type="ECO:0000256" key="4">
    <source>
        <dbReference type="ARBA" id="ARBA00022989"/>
    </source>
</evidence>
<dbReference type="PANTHER" id="PTHR23427">
    <property type="entry name" value="SURFEIT LOCUS PROTEIN"/>
    <property type="match status" value="1"/>
</dbReference>
<dbReference type="InterPro" id="IPR045214">
    <property type="entry name" value="Surf1/Surf4"/>
</dbReference>
<dbReference type="EMBL" id="JAQQKW010000004">
    <property type="protein sequence ID" value="MDC7694471.1"/>
    <property type="molecule type" value="Genomic_DNA"/>
</dbReference>
<dbReference type="RefSeq" id="WP_272741178.1">
    <property type="nucleotide sequence ID" value="NZ_JAQQKW010000004.1"/>
</dbReference>
<keyword evidence="3 6" id="KW-0812">Transmembrane</keyword>
<protein>
    <recommendedName>
        <fullName evidence="6">SURF1-like protein</fullName>
    </recommendedName>
</protein>
<keyword evidence="4 6" id="KW-1133">Transmembrane helix</keyword>
<dbReference type="Proteomes" id="UP001216595">
    <property type="component" value="Unassembled WGS sequence"/>
</dbReference>
<reference evidence="7 8" key="1">
    <citation type="submission" date="2023-01" db="EMBL/GenBank/DDBJ databases">
        <title>Novel species of the genus Asticcacaulis isolated from rivers.</title>
        <authorList>
            <person name="Lu H."/>
        </authorList>
    </citation>
    <scope>NUCLEOTIDE SEQUENCE [LARGE SCALE GENOMIC DNA]</scope>
    <source>
        <strain evidence="7 8">DXS10W</strain>
    </source>
</reference>
<dbReference type="InterPro" id="IPR002994">
    <property type="entry name" value="Surf1/Shy1"/>
</dbReference>
<evidence type="ECO:0000256" key="2">
    <source>
        <dbReference type="ARBA" id="ARBA00007165"/>
    </source>
</evidence>
<evidence type="ECO:0000313" key="8">
    <source>
        <dbReference type="Proteomes" id="UP001216595"/>
    </source>
</evidence>
<feature type="transmembrane region" description="Helical" evidence="6">
    <location>
        <begin position="206"/>
        <end position="226"/>
    </location>
</feature>
<dbReference type="Pfam" id="PF02104">
    <property type="entry name" value="SURF1"/>
    <property type="match status" value="1"/>
</dbReference>
<dbReference type="CDD" id="cd06662">
    <property type="entry name" value="SURF1"/>
    <property type="match status" value="1"/>
</dbReference>
<gene>
    <name evidence="7" type="ORF">PQU94_09275</name>
</gene>
<dbReference type="PROSITE" id="PS50895">
    <property type="entry name" value="SURF1"/>
    <property type="match status" value="1"/>
</dbReference>
<comment type="subcellular location">
    <subcellularLocation>
        <location evidence="6">Cell membrane</location>
        <topology evidence="6">Multi-pass membrane protein</topology>
    </subcellularLocation>
    <subcellularLocation>
        <location evidence="1">Membrane</location>
    </subcellularLocation>
</comment>
<evidence type="ECO:0000256" key="1">
    <source>
        <dbReference type="ARBA" id="ARBA00004370"/>
    </source>
</evidence>
<evidence type="ECO:0000256" key="6">
    <source>
        <dbReference type="RuleBase" id="RU363076"/>
    </source>
</evidence>
<organism evidence="7 8">
    <name type="scientific">Asticcacaulis currens</name>
    <dbReference type="NCBI Taxonomy" id="2984210"/>
    <lineage>
        <taxon>Bacteria</taxon>
        <taxon>Pseudomonadati</taxon>
        <taxon>Pseudomonadota</taxon>
        <taxon>Alphaproteobacteria</taxon>
        <taxon>Caulobacterales</taxon>
        <taxon>Caulobacteraceae</taxon>
        <taxon>Asticcacaulis</taxon>
    </lineage>
</organism>
<evidence type="ECO:0000313" key="7">
    <source>
        <dbReference type="EMBL" id="MDC7694471.1"/>
    </source>
</evidence>
<proteinExistence type="inferred from homology"/>